<organism evidence="3">
    <name type="scientific">Harpegnathos saltator</name>
    <name type="common">Jerdon's jumping ant</name>
    <dbReference type="NCBI Taxonomy" id="610380"/>
    <lineage>
        <taxon>Eukaryota</taxon>
        <taxon>Metazoa</taxon>
        <taxon>Ecdysozoa</taxon>
        <taxon>Arthropoda</taxon>
        <taxon>Hexapoda</taxon>
        <taxon>Insecta</taxon>
        <taxon>Pterygota</taxon>
        <taxon>Neoptera</taxon>
        <taxon>Endopterygota</taxon>
        <taxon>Hymenoptera</taxon>
        <taxon>Apocrita</taxon>
        <taxon>Aculeata</taxon>
        <taxon>Formicoidea</taxon>
        <taxon>Formicidae</taxon>
        <taxon>Ponerinae</taxon>
        <taxon>Ponerini</taxon>
        <taxon>Harpegnathos</taxon>
    </lineage>
</organism>
<evidence type="ECO:0000313" key="3">
    <source>
        <dbReference type="Proteomes" id="UP000008237"/>
    </source>
</evidence>
<keyword evidence="3" id="KW-1185">Reference proteome</keyword>
<dbReference type="Proteomes" id="UP000008237">
    <property type="component" value="Unassembled WGS sequence"/>
</dbReference>
<protein>
    <submittedName>
        <fullName evidence="2">Uncharacterized protein</fullName>
    </submittedName>
</protein>
<dbReference type="AlphaFoldDB" id="E2BJI6"/>
<gene>
    <name evidence="2" type="ORF">EAI_11180</name>
</gene>
<proteinExistence type="predicted"/>
<dbReference type="OrthoDB" id="6426610at2759"/>
<sequence>MSQQHPSRPPGSHVPPAGWPGRANAPSPFRPASPYTPSSSPHPQGRARTGPPTPVHQARPMSPLAYSAGMMMHPMSPVPIGMPISPGMSPVFGCPTSAYIQCPRPRWPSPIPTVSQAPRPFIPTQSSFRSDSASPVPCAPPEYLIAPYRSGEYEYIGVPLDHTQSDEESSGPSTAEIIASQSQDYVDEKLAEYQATIQQLQGEFHGGTEVGPGRSRCEIGSLARWNCTGHVIKTANGLALRPRLHPRVYGTLNYSAVYRDPDHEAPSRTQIPPMGARAARSYVSTITPPLPPPVRAGFHVRKIAKLPSRRFHGDFDSTSIAVERIERRGAS</sequence>
<accession>E2BJI6</accession>
<name>E2BJI6_HARSA</name>
<dbReference type="InParanoid" id="E2BJI6"/>
<feature type="region of interest" description="Disordered" evidence="1">
    <location>
        <begin position="1"/>
        <end position="60"/>
    </location>
</feature>
<evidence type="ECO:0000256" key="1">
    <source>
        <dbReference type="SAM" id="MobiDB-lite"/>
    </source>
</evidence>
<dbReference type="EMBL" id="GL448571">
    <property type="protein sequence ID" value="EFN84143.1"/>
    <property type="molecule type" value="Genomic_DNA"/>
</dbReference>
<reference evidence="2 3" key="1">
    <citation type="journal article" date="2010" name="Science">
        <title>Genomic comparison of the ants Camponotus floridanus and Harpegnathos saltator.</title>
        <authorList>
            <person name="Bonasio R."/>
            <person name="Zhang G."/>
            <person name="Ye C."/>
            <person name="Mutti N.S."/>
            <person name="Fang X."/>
            <person name="Qin N."/>
            <person name="Donahue G."/>
            <person name="Yang P."/>
            <person name="Li Q."/>
            <person name="Li C."/>
            <person name="Zhang P."/>
            <person name="Huang Z."/>
            <person name="Berger S.L."/>
            <person name="Reinberg D."/>
            <person name="Wang J."/>
            <person name="Liebig J."/>
        </authorList>
    </citation>
    <scope>NUCLEOTIDE SEQUENCE [LARGE SCALE GENOMIC DNA]</scope>
    <source>
        <strain evidence="2 3">R22 G/1</strain>
    </source>
</reference>
<dbReference type="PhylomeDB" id="E2BJI6"/>
<evidence type="ECO:0000313" key="2">
    <source>
        <dbReference type="EMBL" id="EFN84143.1"/>
    </source>
</evidence>